<feature type="region of interest" description="Disordered" evidence="1">
    <location>
        <begin position="535"/>
        <end position="567"/>
    </location>
</feature>
<comment type="caution">
    <text evidence="3">The sequence shown here is derived from an EMBL/GenBank/DDBJ whole genome shotgun (WGS) entry which is preliminary data.</text>
</comment>
<keyword evidence="2" id="KW-1133">Transmembrane helix</keyword>
<sequence>MTAPTLQCPRCGAANDRNYTTCSDCGTVRVFNPMDGANPSVTTKPAAPPRPTTTPTAPPRPIVPAPTAPSPAPQPTSAPRFARDVTRYLCTAVHTDTKFARQAVEQILEEPRRAVASSPGVDLACVLRHALAARRRQAGRDVLLALVLFVILVTLPFAFGASLFLGFLVAWAIVAVESLTVHYGVVARQLRRENFAPDQAPQPLTADKRRRIEEIERRDRGNVVVFSLYAPFVGHGQATSTWSFALDTSRPEEGEQVVPFTVHELNDHLAARVGDLKLPGVHVENLLLVNGGDLLYGVDDRTRAELLPDPAGPPSEKVSPDLLRELREDGKGRARPYLAIRVTGWSGELAATLFLRCALLSDRKMLFIEGSSSLLAPVRERYRIADQLLDSPTFRQFLGLVSSAGFRTPALLIGSPFSAIAGLFSPLIEHSKQRRQAREIRHRQFNYGASFSIRDAASDQLYYRYFQQLDRELYAKTVEHRVLDALVQFMEDHNIDSSDLVQRQTTIYNSGLYAGGNVTVNDSAVGVGGSLAQMFRRGQTGGGTPVTPGPAGPSAPTPPAAPRNRGR</sequence>
<protein>
    <submittedName>
        <fullName evidence="3">Uncharacterized protein</fullName>
    </submittedName>
</protein>
<reference evidence="3 4" key="1">
    <citation type="submission" date="2015-10" db="EMBL/GenBank/DDBJ databases">
        <title>Draft genome sequence of Streptomyces curacoi DSM 40107, type strain for the species Streptomyces curacoi.</title>
        <authorList>
            <person name="Ruckert C."/>
            <person name="Winkler A."/>
            <person name="Kalinowski J."/>
            <person name="Kampfer P."/>
            <person name="Glaeser S."/>
        </authorList>
    </citation>
    <scope>NUCLEOTIDE SEQUENCE [LARGE SCALE GENOMIC DNA]</scope>
    <source>
        <strain evidence="3 4">DSM 40107</strain>
    </source>
</reference>
<feature type="compositionally biased region" description="Pro residues" evidence="1">
    <location>
        <begin position="547"/>
        <end position="561"/>
    </location>
</feature>
<dbReference type="STRING" id="146536.AQI70_01450"/>
<dbReference type="RefSeq" id="WP_062142900.1">
    <property type="nucleotide sequence ID" value="NZ_KQ947984.1"/>
</dbReference>
<evidence type="ECO:0000313" key="4">
    <source>
        <dbReference type="Proteomes" id="UP000054024"/>
    </source>
</evidence>
<dbReference type="Proteomes" id="UP000054024">
    <property type="component" value="Unassembled WGS sequence"/>
</dbReference>
<keyword evidence="2" id="KW-0812">Transmembrane</keyword>
<dbReference type="OrthoDB" id="3078176at2"/>
<organism evidence="3 4">
    <name type="scientific">Streptomyces curacoi</name>
    <dbReference type="NCBI Taxonomy" id="146536"/>
    <lineage>
        <taxon>Bacteria</taxon>
        <taxon>Bacillati</taxon>
        <taxon>Actinomycetota</taxon>
        <taxon>Actinomycetes</taxon>
        <taxon>Kitasatosporales</taxon>
        <taxon>Streptomycetaceae</taxon>
        <taxon>Streptomyces</taxon>
    </lineage>
</organism>
<proteinExistence type="predicted"/>
<feature type="transmembrane region" description="Helical" evidence="2">
    <location>
        <begin position="142"/>
        <end position="159"/>
    </location>
</feature>
<accession>A0A117PLU7</accession>
<feature type="transmembrane region" description="Helical" evidence="2">
    <location>
        <begin position="165"/>
        <end position="186"/>
    </location>
</feature>
<feature type="compositionally biased region" description="Pro residues" evidence="1">
    <location>
        <begin position="46"/>
        <end position="76"/>
    </location>
</feature>
<evidence type="ECO:0000313" key="3">
    <source>
        <dbReference type="EMBL" id="KUM82004.1"/>
    </source>
</evidence>
<keyword evidence="2" id="KW-0472">Membrane</keyword>
<feature type="region of interest" description="Disordered" evidence="1">
    <location>
        <begin position="35"/>
        <end position="78"/>
    </location>
</feature>
<dbReference type="EMBL" id="LMWJ01000001">
    <property type="protein sequence ID" value="KUM82004.1"/>
    <property type="molecule type" value="Genomic_DNA"/>
</dbReference>
<evidence type="ECO:0000256" key="1">
    <source>
        <dbReference type="SAM" id="MobiDB-lite"/>
    </source>
</evidence>
<name>A0A117PLU7_9ACTN</name>
<evidence type="ECO:0000256" key="2">
    <source>
        <dbReference type="SAM" id="Phobius"/>
    </source>
</evidence>
<keyword evidence="4" id="KW-1185">Reference proteome</keyword>
<dbReference type="AlphaFoldDB" id="A0A117PLU7"/>
<gene>
    <name evidence="3" type="ORF">AQI70_01450</name>
</gene>